<accession>A0A0A3YKV9</accession>
<sequence length="291" mass="31014">MVVRMSIRSRICRWLIAAIVAGDLVGAGTARAQQIPADEPGFTAFVAERIRAEIRDTPVVIKGPLTLSVGPLQTNLDRIYAFCKANAGGCAREIGAYVSGVKATASSRNDPPTRAALRVVVRSADYMRQALREVDARGPALTRPLAGGLVIVPVLDSPRAVRVFNDKDRAALGLTQDQVFDIAIANLRSSVKPLTTVAKAVPSGQFGTLTGDYYQTSRLALIDSWAPLAQAQGGVLIVAAPSADLVLYASEDSSAAIDALRTLARNMMARAPKPLSGTLLRWTPKGWQLVR</sequence>
<gene>
    <name evidence="2" type="ORF">MA20_40380</name>
</gene>
<evidence type="ECO:0000313" key="2">
    <source>
        <dbReference type="EMBL" id="KGT74338.1"/>
    </source>
</evidence>
<feature type="signal peptide" evidence="1">
    <location>
        <begin position="1"/>
        <end position="32"/>
    </location>
</feature>
<keyword evidence="1" id="KW-0732">Signal</keyword>
<evidence type="ECO:0000313" key="3">
    <source>
        <dbReference type="Proteomes" id="UP000030377"/>
    </source>
</evidence>
<reference evidence="2 3" key="1">
    <citation type="submission" date="2014-09" db="EMBL/GenBank/DDBJ databases">
        <title>Draft genome of Bradyrhizobium japonicum Is-34.</title>
        <authorList>
            <person name="Tsurumaru H."/>
            <person name="Yamakawa T."/>
            <person name="Hashimoto S."/>
            <person name="Okizaki K."/>
            <person name="Kanesaki Y."/>
            <person name="Yoshikawa H."/>
            <person name="Yajima S."/>
        </authorList>
    </citation>
    <scope>NUCLEOTIDE SEQUENCE [LARGE SCALE GENOMIC DNA]</scope>
    <source>
        <strain evidence="2 3">Is-34</strain>
    </source>
</reference>
<protein>
    <submittedName>
        <fullName evidence="2">Uncharacterized protein</fullName>
    </submittedName>
</protein>
<name>A0A0A3YKV9_BRAJP</name>
<evidence type="ECO:0000256" key="1">
    <source>
        <dbReference type="SAM" id="SignalP"/>
    </source>
</evidence>
<organism evidence="2 3">
    <name type="scientific">Bradyrhizobium japonicum</name>
    <dbReference type="NCBI Taxonomy" id="375"/>
    <lineage>
        <taxon>Bacteria</taxon>
        <taxon>Pseudomonadati</taxon>
        <taxon>Pseudomonadota</taxon>
        <taxon>Alphaproteobacteria</taxon>
        <taxon>Hyphomicrobiales</taxon>
        <taxon>Nitrobacteraceae</taxon>
        <taxon>Bradyrhizobium</taxon>
    </lineage>
</organism>
<dbReference type="Proteomes" id="UP000030377">
    <property type="component" value="Unassembled WGS sequence"/>
</dbReference>
<comment type="caution">
    <text evidence="2">The sequence shown here is derived from an EMBL/GenBank/DDBJ whole genome shotgun (WGS) entry which is preliminary data.</text>
</comment>
<dbReference type="EMBL" id="JRPN01000035">
    <property type="protein sequence ID" value="KGT74338.1"/>
    <property type="molecule type" value="Genomic_DNA"/>
</dbReference>
<dbReference type="AlphaFoldDB" id="A0A0A3YKV9"/>
<feature type="chain" id="PRO_5002017670" evidence="1">
    <location>
        <begin position="33"/>
        <end position="291"/>
    </location>
</feature>
<proteinExistence type="predicted"/>